<evidence type="ECO:0000313" key="1">
    <source>
        <dbReference type="EMBL" id="KAF7380878.1"/>
    </source>
</evidence>
<accession>A0A834J2E4</accession>
<proteinExistence type="predicted"/>
<evidence type="ECO:0000313" key="2">
    <source>
        <dbReference type="Proteomes" id="UP000614350"/>
    </source>
</evidence>
<dbReference type="EMBL" id="JACSEA010000021">
    <property type="protein sequence ID" value="KAF7380878.1"/>
    <property type="molecule type" value="Genomic_DNA"/>
</dbReference>
<reference evidence="1" key="1">
    <citation type="journal article" date="2020" name="G3 (Bethesda)">
        <title>High-Quality Assemblies for Three Invasive Social Wasps from the &lt;i&gt;Vespula&lt;/i&gt; Genus.</title>
        <authorList>
            <person name="Harrop T.W.R."/>
            <person name="Guhlin J."/>
            <person name="McLaughlin G.M."/>
            <person name="Permina E."/>
            <person name="Stockwell P."/>
            <person name="Gilligan J."/>
            <person name="Le Lec M.F."/>
            <person name="Gruber M.A.M."/>
            <person name="Quinn O."/>
            <person name="Lovegrove M."/>
            <person name="Duncan E.J."/>
            <person name="Remnant E.J."/>
            <person name="Van Eeckhoven J."/>
            <person name="Graham B."/>
            <person name="Knapp R.A."/>
            <person name="Langford K.W."/>
            <person name="Kronenberg Z."/>
            <person name="Press M.O."/>
            <person name="Eacker S.M."/>
            <person name="Wilson-Rankin E.E."/>
            <person name="Purcell J."/>
            <person name="Lester P.J."/>
            <person name="Dearden P.K."/>
        </authorList>
    </citation>
    <scope>NUCLEOTIDE SEQUENCE</scope>
    <source>
        <strain evidence="1">Marl-1</strain>
    </source>
</reference>
<keyword evidence="2" id="KW-1185">Reference proteome</keyword>
<gene>
    <name evidence="1" type="ORF">HZH66_014254</name>
</gene>
<protein>
    <submittedName>
        <fullName evidence="1">Uncharacterized protein</fullName>
    </submittedName>
</protein>
<comment type="caution">
    <text evidence="1">The sequence shown here is derived from an EMBL/GenBank/DDBJ whole genome shotgun (WGS) entry which is preliminary data.</text>
</comment>
<sequence>MKQRKSFTFDPSTFFHDYRSVIKRTPPVAALEALINVTEEPMLEIRKQFREGTSPRRYASRCDREIGKKGEQNNDNQRQEETFQLLGRRISKRMVNEAERYRPGSIGNRRRESLLKTISSFIALTRKVATIAKDKVKGKFPDFR</sequence>
<name>A0A834J2E4_VESVU</name>
<dbReference type="Proteomes" id="UP000614350">
    <property type="component" value="Unassembled WGS sequence"/>
</dbReference>
<dbReference type="AlphaFoldDB" id="A0A834J2E4"/>
<organism evidence="1 2">
    <name type="scientific">Vespula vulgaris</name>
    <name type="common">Yellow jacket</name>
    <name type="synonym">Wasp</name>
    <dbReference type="NCBI Taxonomy" id="7454"/>
    <lineage>
        <taxon>Eukaryota</taxon>
        <taxon>Metazoa</taxon>
        <taxon>Ecdysozoa</taxon>
        <taxon>Arthropoda</taxon>
        <taxon>Hexapoda</taxon>
        <taxon>Insecta</taxon>
        <taxon>Pterygota</taxon>
        <taxon>Neoptera</taxon>
        <taxon>Endopterygota</taxon>
        <taxon>Hymenoptera</taxon>
        <taxon>Apocrita</taxon>
        <taxon>Aculeata</taxon>
        <taxon>Vespoidea</taxon>
        <taxon>Vespidae</taxon>
        <taxon>Vespinae</taxon>
        <taxon>Vespula</taxon>
    </lineage>
</organism>